<proteinExistence type="predicted"/>
<dbReference type="Proteomes" id="UP000604661">
    <property type="component" value="Unassembled WGS sequence"/>
</dbReference>
<reference evidence="1 2" key="1">
    <citation type="journal article" date="2020" name="ISME J.">
        <title>Comparative genomics reveals insights into cyanobacterial evolution and habitat adaptation.</title>
        <authorList>
            <person name="Chen M.Y."/>
            <person name="Teng W.K."/>
            <person name="Zhao L."/>
            <person name="Hu C.X."/>
            <person name="Zhou Y.K."/>
            <person name="Han B.P."/>
            <person name="Song L.R."/>
            <person name="Shu W.S."/>
        </authorList>
    </citation>
    <scope>NUCLEOTIDE SEQUENCE [LARGE SCALE GENOMIC DNA]</scope>
    <source>
        <strain evidence="1 2">FACHB-391</strain>
    </source>
</reference>
<evidence type="ECO:0000313" key="2">
    <source>
        <dbReference type="Proteomes" id="UP000604661"/>
    </source>
</evidence>
<accession>A0ABR8EW03</accession>
<keyword evidence="2" id="KW-1185">Reference proteome</keyword>
<protein>
    <submittedName>
        <fullName evidence="1">Uncharacterized protein</fullName>
    </submittedName>
</protein>
<comment type="caution">
    <text evidence="1">The sequence shown here is derived from an EMBL/GenBank/DDBJ whole genome shotgun (WGS) entry which is preliminary data.</text>
</comment>
<name>A0ABR8EW03_NOSLI</name>
<gene>
    <name evidence="1" type="ORF">H6G95_16180</name>
</gene>
<evidence type="ECO:0000313" key="1">
    <source>
        <dbReference type="EMBL" id="MBD2562128.1"/>
    </source>
</evidence>
<dbReference type="EMBL" id="JACJTE010000016">
    <property type="protein sequence ID" value="MBD2562128.1"/>
    <property type="molecule type" value="Genomic_DNA"/>
</dbReference>
<sequence>MRRLFQKMYMAAIANFVSGVGAGVAGDLGLVRISHKFEMQRGRGAEGKEQGTLNSPLLPCSLAPLPTSTELLNLNQ</sequence>
<organism evidence="1 2">
    <name type="scientific">Nostoc linckia FACHB-391</name>
    <dbReference type="NCBI Taxonomy" id="2692906"/>
    <lineage>
        <taxon>Bacteria</taxon>
        <taxon>Bacillati</taxon>
        <taxon>Cyanobacteriota</taxon>
        <taxon>Cyanophyceae</taxon>
        <taxon>Nostocales</taxon>
        <taxon>Nostocaceae</taxon>
        <taxon>Nostoc</taxon>
    </lineage>
</organism>
<dbReference type="RefSeq" id="WP_190894487.1">
    <property type="nucleotide sequence ID" value="NZ_JACJTE010000016.1"/>
</dbReference>